<keyword evidence="4 6" id="KW-1133">Transmembrane helix</keyword>
<gene>
    <name evidence="7" type="ORF">L9F63_001638</name>
</gene>
<sequence length="316" mass="36569">MFFFKAVKIVTKTSQLLGALPLNSLENKNRTNIFILQFILSLTIFLSVLLAQIYAHIYWFRQYFEIAFAVSGFLSSTFCKLSYITGVFTSALRFKNMLNLFNKTLSSSHENQEWLHTILTKQTTIPLILEFLVIAVHNNSFIIDKELSIFNMSAMWSYLIVNITIYTIDSQFIMFVNVLNQYYFLINSKLLSMFKNVRRSTHEVTREMADCSGNHLQKESISKENTTIVIIKLSKMHNSLCMLTKQVNTTYSAHIVIHLSLIYCELSFSVYYILCNIFLYEGESILELVFPTFGLCSNFIKLFQLMVRCSSASNQV</sequence>
<evidence type="ECO:0000313" key="7">
    <source>
        <dbReference type="EMBL" id="KAJ9591821.1"/>
    </source>
</evidence>
<dbReference type="GO" id="GO:0005886">
    <property type="term" value="C:plasma membrane"/>
    <property type="evidence" value="ECO:0007669"/>
    <property type="project" value="UniProtKB-SubCell"/>
</dbReference>
<accession>A0AAD8EIW8</accession>
<evidence type="ECO:0000256" key="2">
    <source>
        <dbReference type="ARBA" id="ARBA00022475"/>
    </source>
</evidence>
<proteinExistence type="inferred from homology"/>
<dbReference type="GO" id="GO:0007165">
    <property type="term" value="P:signal transduction"/>
    <property type="evidence" value="ECO:0007669"/>
    <property type="project" value="UniProtKB-KW"/>
</dbReference>
<name>A0AAD8EIW8_DIPPU</name>
<feature type="transmembrane region" description="Helical" evidence="6">
    <location>
        <begin position="255"/>
        <end position="279"/>
    </location>
</feature>
<feature type="transmembrane region" description="Helical" evidence="6">
    <location>
        <begin position="66"/>
        <end position="94"/>
    </location>
</feature>
<organism evidence="7 8">
    <name type="scientific">Diploptera punctata</name>
    <name type="common">Pacific beetle cockroach</name>
    <dbReference type="NCBI Taxonomy" id="6984"/>
    <lineage>
        <taxon>Eukaryota</taxon>
        <taxon>Metazoa</taxon>
        <taxon>Ecdysozoa</taxon>
        <taxon>Arthropoda</taxon>
        <taxon>Hexapoda</taxon>
        <taxon>Insecta</taxon>
        <taxon>Pterygota</taxon>
        <taxon>Neoptera</taxon>
        <taxon>Polyneoptera</taxon>
        <taxon>Dictyoptera</taxon>
        <taxon>Blattodea</taxon>
        <taxon>Blaberoidea</taxon>
        <taxon>Blaberidae</taxon>
        <taxon>Diplopterinae</taxon>
        <taxon>Diploptera</taxon>
    </lineage>
</organism>
<feature type="non-terminal residue" evidence="7">
    <location>
        <position position="316"/>
    </location>
</feature>
<dbReference type="Pfam" id="PF08395">
    <property type="entry name" value="7tm_7"/>
    <property type="match status" value="1"/>
</dbReference>
<dbReference type="GO" id="GO:0050909">
    <property type="term" value="P:sensory perception of taste"/>
    <property type="evidence" value="ECO:0007669"/>
    <property type="project" value="InterPro"/>
</dbReference>
<feature type="transmembrane region" description="Helical" evidence="6">
    <location>
        <begin position="285"/>
        <end position="303"/>
    </location>
</feature>
<dbReference type="InterPro" id="IPR013604">
    <property type="entry name" value="7TM_chemorcpt"/>
</dbReference>
<protein>
    <recommendedName>
        <fullName evidence="6">Gustatory receptor</fullName>
    </recommendedName>
</protein>
<evidence type="ECO:0000256" key="3">
    <source>
        <dbReference type="ARBA" id="ARBA00022692"/>
    </source>
</evidence>
<feature type="transmembrane region" description="Helical" evidence="6">
    <location>
        <begin position="33"/>
        <end position="54"/>
    </location>
</feature>
<comment type="caution">
    <text evidence="6">Lacks conserved residue(s) required for the propagation of feature annotation.</text>
</comment>
<keyword evidence="8" id="KW-1185">Reference proteome</keyword>
<reference evidence="7" key="1">
    <citation type="journal article" date="2023" name="IScience">
        <title>Live-bearing cockroach genome reveals convergent evolutionary mechanisms linked to viviparity in insects and beyond.</title>
        <authorList>
            <person name="Fouks B."/>
            <person name="Harrison M.C."/>
            <person name="Mikhailova A.A."/>
            <person name="Marchal E."/>
            <person name="English S."/>
            <person name="Carruthers M."/>
            <person name="Jennings E.C."/>
            <person name="Chiamaka E.L."/>
            <person name="Frigard R.A."/>
            <person name="Pippel M."/>
            <person name="Attardo G.M."/>
            <person name="Benoit J.B."/>
            <person name="Bornberg-Bauer E."/>
            <person name="Tobe S.S."/>
        </authorList>
    </citation>
    <scope>NUCLEOTIDE SEQUENCE</scope>
    <source>
        <strain evidence="7">Stay&amp;Tobe</strain>
    </source>
</reference>
<dbReference type="EMBL" id="JASPKZ010003856">
    <property type="protein sequence ID" value="KAJ9591821.1"/>
    <property type="molecule type" value="Genomic_DNA"/>
</dbReference>
<evidence type="ECO:0000256" key="6">
    <source>
        <dbReference type="RuleBase" id="RU363108"/>
    </source>
</evidence>
<evidence type="ECO:0000256" key="1">
    <source>
        <dbReference type="ARBA" id="ARBA00004651"/>
    </source>
</evidence>
<comment type="subcellular location">
    <subcellularLocation>
        <location evidence="1 6">Cell membrane</location>
        <topology evidence="1 6">Multi-pass membrane protein</topology>
    </subcellularLocation>
</comment>
<evidence type="ECO:0000256" key="4">
    <source>
        <dbReference type="ARBA" id="ARBA00022989"/>
    </source>
</evidence>
<comment type="caution">
    <text evidence="7">The sequence shown here is derived from an EMBL/GenBank/DDBJ whole genome shotgun (WGS) entry which is preliminary data.</text>
</comment>
<keyword evidence="3 6" id="KW-0812">Transmembrane</keyword>
<keyword evidence="5 6" id="KW-0472">Membrane</keyword>
<comment type="similarity">
    <text evidence="6">Belongs to the insect chemoreceptor superfamily. Gustatory receptor (GR) family.</text>
</comment>
<evidence type="ECO:0000313" key="8">
    <source>
        <dbReference type="Proteomes" id="UP001233999"/>
    </source>
</evidence>
<feature type="transmembrane region" description="Helical" evidence="6">
    <location>
        <begin position="114"/>
        <end position="136"/>
    </location>
</feature>
<dbReference type="AlphaFoldDB" id="A0AAD8EIW8"/>
<keyword evidence="6" id="KW-0675">Receptor</keyword>
<comment type="function">
    <text evidence="6">Gustatory receptor which mediates acceptance or avoidance behavior, depending on its substrates.</text>
</comment>
<keyword evidence="6" id="KW-0807">Transducer</keyword>
<reference evidence="7" key="2">
    <citation type="submission" date="2023-05" db="EMBL/GenBank/DDBJ databases">
        <authorList>
            <person name="Fouks B."/>
        </authorList>
    </citation>
    <scope>NUCLEOTIDE SEQUENCE</scope>
    <source>
        <strain evidence="7">Stay&amp;Tobe</strain>
        <tissue evidence="7">Testes</tissue>
    </source>
</reference>
<dbReference type="Proteomes" id="UP001233999">
    <property type="component" value="Unassembled WGS sequence"/>
</dbReference>
<evidence type="ECO:0000256" key="5">
    <source>
        <dbReference type="ARBA" id="ARBA00023136"/>
    </source>
</evidence>
<keyword evidence="2 6" id="KW-1003">Cell membrane</keyword>